<evidence type="ECO:0000256" key="1">
    <source>
        <dbReference type="SAM" id="MobiDB-lite"/>
    </source>
</evidence>
<name>A0A8H6YAW0_9AGAR</name>
<evidence type="ECO:0000313" key="3">
    <source>
        <dbReference type="Proteomes" id="UP000623467"/>
    </source>
</evidence>
<feature type="region of interest" description="Disordered" evidence="1">
    <location>
        <begin position="1"/>
        <end position="20"/>
    </location>
</feature>
<reference evidence="2" key="1">
    <citation type="submission" date="2020-05" db="EMBL/GenBank/DDBJ databases">
        <title>Mycena genomes resolve the evolution of fungal bioluminescence.</title>
        <authorList>
            <person name="Tsai I.J."/>
        </authorList>
    </citation>
    <scope>NUCLEOTIDE SEQUENCE</scope>
    <source>
        <strain evidence="2">160909Yilan</strain>
    </source>
</reference>
<evidence type="ECO:0000313" key="2">
    <source>
        <dbReference type="EMBL" id="KAF7357633.1"/>
    </source>
</evidence>
<dbReference type="AlphaFoldDB" id="A0A8H6YAW0"/>
<organism evidence="2 3">
    <name type="scientific">Mycena sanguinolenta</name>
    <dbReference type="NCBI Taxonomy" id="230812"/>
    <lineage>
        <taxon>Eukaryota</taxon>
        <taxon>Fungi</taxon>
        <taxon>Dikarya</taxon>
        <taxon>Basidiomycota</taxon>
        <taxon>Agaricomycotina</taxon>
        <taxon>Agaricomycetes</taxon>
        <taxon>Agaricomycetidae</taxon>
        <taxon>Agaricales</taxon>
        <taxon>Marasmiineae</taxon>
        <taxon>Mycenaceae</taxon>
        <taxon>Mycena</taxon>
    </lineage>
</organism>
<gene>
    <name evidence="2" type="ORF">MSAN_01359800</name>
</gene>
<protein>
    <submittedName>
        <fullName evidence="2">Uncharacterized protein</fullName>
    </submittedName>
</protein>
<comment type="caution">
    <text evidence="2">The sequence shown here is derived from an EMBL/GenBank/DDBJ whole genome shotgun (WGS) entry which is preliminary data.</text>
</comment>
<dbReference type="OrthoDB" id="3024645at2759"/>
<dbReference type="EMBL" id="JACAZH010000010">
    <property type="protein sequence ID" value="KAF7357633.1"/>
    <property type="molecule type" value="Genomic_DNA"/>
</dbReference>
<sequence length="622" mass="66775">MQEVGKAGYGGVPEPLPPKRRAVRRPLLAPGQALWRAAARRPRARPFGAALPGHPAGGVSAGAAPPPQALFDADKFKCLHEGVVGLEEQNGIHSLDGAVYLASGLVECGWKGDNWRATVDTADADAVPTEAEWALFAAANDANMAAALVYGPTCAVQAGDRVVVVSGEHRERRGALGCDQDGEREQGADIVVPVGRVRHHVLSTPRPIEGSWKADPSTGRARCALTDGAHKMVQVGLGDIQLALGIGDVVRIRRGPRAGSVGLVAGSLGKAETEFLPCDPGRSRRYLAALSRPGALQGSSDDAAYCVPVADLEPLDEVVYAVAPGARPKRPSDVSKAVKAEMWTGKGYEVQVVHRHERKACFGTVIGYVEGASTRLPYDSIEFKRDENGKLRLRWLETDGGVKLKVQIEMGLEVVDATMEQCVHRKSGLPLQLHQILEVIGGSSGEDDEKPAQLPEVPAAAPLPRTTSVPEDIVGETTGKWLTRPQLVGKRIDVRVEGVMKSAYRRAVTNRALLREGKEGFLAPLTRPVVNLRDGVKMRLEPFWESRVIIIGPDVDGSWERVGLYAETVPGRVGLQREGGALRRPVGWFDLSSLCRAINEPWPSTGDTVLEATDFDAEPPES</sequence>
<keyword evidence="3" id="KW-1185">Reference proteome</keyword>
<proteinExistence type="predicted"/>
<dbReference type="Proteomes" id="UP000623467">
    <property type="component" value="Unassembled WGS sequence"/>
</dbReference>
<accession>A0A8H6YAW0</accession>